<evidence type="ECO:0000256" key="1">
    <source>
        <dbReference type="ARBA" id="ARBA00004651"/>
    </source>
</evidence>
<evidence type="ECO:0000313" key="12">
    <source>
        <dbReference type="Proteomes" id="UP001501414"/>
    </source>
</evidence>
<comment type="subcellular location">
    <subcellularLocation>
        <location evidence="1 10">Cell membrane</location>
        <topology evidence="1 10">Multi-pass membrane protein</topology>
    </subcellularLocation>
</comment>
<sequence length="135" mass="13916">MRTTGSRVPMAVAVGGVVGAEIRYLLGVAFPAAPGGWPWTTFWINVSGCLLIGVLYTVLAGADRPNPLLRPLLGVGVLGGFTTFSAWSVETVQLAGHGHYGLALGYALASPVVAVAACALAVALTRRIGGARWTR</sequence>
<keyword evidence="10" id="KW-0813">Transport</keyword>
<dbReference type="PANTHER" id="PTHR28259">
    <property type="entry name" value="FLUORIDE EXPORT PROTEIN 1-RELATED"/>
    <property type="match status" value="1"/>
</dbReference>
<evidence type="ECO:0000256" key="7">
    <source>
        <dbReference type="ARBA" id="ARBA00035120"/>
    </source>
</evidence>
<comment type="activity regulation">
    <text evidence="10">Na(+) is not transported, but it plays an essential structural role and its presence is essential for fluoride channel function.</text>
</comment>
<comment type="caution">
    <text evidence="11">The sequence shown here is derived from an EMBL/GenBank/DDBJ whole genome shotgun (WGS) entry which is preliminary data.</text>
</comment>
<evidence type="ECO:0000256" key="4">
    <source>
        <dbReference type="ARBA" id="ARBA00022989"/>
    </source>
</evidence>
<dbReference type="EMBL" id="BAAAJK010000021">
    <property type="protein sequence ID" value="GAA1393169.1"/>
    <property type="molecule type" value="Genomic_DNA"/>
</dbReference>
<gene>
    <name evidence="10 11" type="primary">crcB</name>
    <name evidence="10" type="synonym">fluC</name>
    <name evidence="11" type="ORF">GCM10009613_39360</name>
</gene>
<evidence type="ECO:0000256" key="10">
    <source>
        <dbReference type="HAMAP-Rule" id="MF_00454"/>
    </source>
</evidence>
<dbReference type="Pfam" id="PF02537">
    <property type="entry name" value="CRCB"/>
    <property type="match status" value="1"/>
</dbReference>
<dbReference type="InterPro" id="IPR003691">
    <property type="entry name" value="FluC"/>
</dbReference>
<proteinExistence type="inferred from homology"/>
<feature type="binding site" evidence="10">
    <location>
        <position position="79"/>
    </location>
    <ligand>
        <name>Na(+)</name>
        <dbReference type="ChEBI" id="CHEBI:29101"/>
        <note>structural</note>
    </ligand>
</feature>
<feature type="transmembrane region" description="Helical" evidence="10">
    <location>
        <begin position="101"/>
        <end position="125"/>
    </location>
</feature>
<keyword evidence="10" id="KW-0479">Metal-binding</keyword>
<feature type="transmembrane region" description="Helical" evidence="10">
    <location>
        <begin position="12"/>
        <end position="33"/>
    </location>
</feature>
<keyword evidence="6 10" id="KW-0407">Ion channel</keyword>
<evidence type="ECO:0000256" key="3">
    <source>
        <dbReference type="ARBA" id="ARBA00022692"/>
    </source>
</evidence>
<organism evidence="11 12">
    <name type="scientific">Pseudonocardia kongjuensis</name>
    <dbReference type="NCBI Taxonomy" id="102227"/>
    <lineage>
        <taxon>Bacteria</taxon>
        <taxon>Bacillati</taxon>
        <taxon>Actinomycetota</taxon>
        <taxon>Actinomycetes</taxon>
        <taxon>Pseudonocardiales</taxon>
        <taxon>Pseudonocardiaceae</taxon>
        <taxon>Pseudonocardia</taxon>
    </lineage>
</organism>
<keyword evidence="5 10" id="KW-0472">Membrane</keyword>
<keyword evidence="2 10" id="KW-1003">Cell membrane</keyword>
<dbReference type="Proteomes" id="UP001501414">
    <property type="component" value="Unassembled WGS sequence"/>
</dbReference>
<evidence type="ECO:0000256" key="8">
    <source>
        <dbReference type="ARBA" id="ARBA00035585"/>
    </source>
</evidence>
<comment type="function">
    <text evidence="9 10">Fluoride-specific ion channel. Important for reducing fluoride concentration in the cell, thus reducing its toxicity.</text>
</comment>
<feature type="binding site" evidence="10">
    <location>
        <position position="82"/>
    </location>
    <ligand>
        <name>Na(+)</name>
        <dbReference type="ChEBI" id="CHEBI:29101"/>
        <note>structural</note>
    </ligand>
</feature>
<comment type="catalytic activity">
    <reaction evidence="8">
        <text>fluoride(in) = fluoride(out)</text>
        <dbReference type="Rhea" id="RHEA:76159"/>
        <dbReference type="ChEBI" id="CHEBI:17051"/>
    </reaction>
    <physiologicalReaction direction="left-to-right" evidence="8">
        <dbReference type="Rhea" id="RHEA:76160"/>
    </physiologicalReaction>
</comment>
<name>A0ABN1Y0U6_9PSEU</name>
<keyword evidence="10" id="KW-0915">Sodium</keyword>
<keyword evidence="10" id="KW-0406">Ion transport</keyword>
<accession>A0ABN1Y0U6</accession>
<feature type="transmembrane region" description="Helical" evidence="10">
    <location>
        <begin position="39"/>
        <end position="59"/>
    </location>
</feature>
<keyword evidence="12" id="KW-1185">Reference proteome</keyword>
<dbReference type="NCBIfam" id="TIGR00494">
    <property type="entry name" value="crcB"/>
    <property type="match status" value="1"/>
</dbReference>
<evidence type="ECO:0000256" key="5">
    <source>
        <dbReference type="ARBA" id="ARBA00023136"/>
    </source>
</evidence>
<feature type="transmembrane region" description="Helical" evidence="10">
    <location>
        <begin position="71"/>
        <end position="89"/>
    </location>
</feature>
<evidence type="ECO:0000313" key="11">
    <source>
        <dbReference type="EMBL" id="GAA1393169.1"/>
    </source>
</evidence>
<reference evidence="11 12" key="1">
    <citation type="journal article" date="2019" name="Int. J. Syst. Evol. Microbiol.">
        <title>The Global Catalogue of Microorganisms (GCM) 10K type strain sequencing project: providing services to taxonomists for standard genome sequencing and annotation.</title>
        <authorList>
            <consortium name="The Broad Institute Genomics Platform"/>
            <consortium name="The Broad Institute Genome Sequencing Center for Infectious Disease"/>
            <person name="Wu L."/>
            <person name="Ma J."/>
        </authorList>
    </citation>
    <scope>NUCLEOTIDE SEQUENCE [LARGE SCALE GENOMIC DNA]</scope>
    <source>
        <strain evidence="11 12">JCM 11896</strain>
    </source>
</reference>
<evidence type="ECO:0000256" key="6">
    <source>
        <dbReference type="ARBA" id="ARBA00023303"/>
    </source>
</evidence>
<keyword evidence="3 10" id="KW-0812">Transmembrane</keyword>
<evidence type="ECO:0000256" key="2">
    <source>
        <dbReference type="ARBA" id="ARBA00022475"/>
    </source>
</evidence>
<comment type="similarity">
    <text evidence="7 10">Belongs to the fluoride channel Fluc/FEX (TC 1.A.43) family.</text>
</comment>
<dbReference type="PANTHER" id="PTHR28259:SF1">
    <property type="entry name" value="FLUORIDE EXPORT PROTEIN 1-RELATED"/>
    <property type="match status" value="1"/>
</dbReference>
<dbReference type="HAMAP" id="MF_00454">
    <property type="entry name" value="FluC"/>
    <property type="match status" value="1"/>
</dbReference>
<protein>
    <recommendedName>
        <fullName evidence="10">Fluoride-specific ion channel FluC</fullName>
    </recommendedName>
</protein>
<evidence type="ECO:0000256" key="9">
    <source>
        <dbReference type="ARBA" id="ARBA00049940"/>
    </source>
</evidence>
<keyword evidence="4 10" id="KW-1133">Transmembrane helix</keyword>